<protein>
    <submittedName>
        <fullName evidence="2">Aspartyl protease family protein</fullName>
    </submittedName>
</protein>
<dbReference type="Proteomes" id="UP000015480">
    <property type="component" value="Chromosome"/>
</dbReference>
<dbReference type="InterPro" id="IPR011969">
    <property type="entry name" value="Clan_AA_Asp_peptidase_C"/>
</dbReference>
<gene>
    <name evidence="2" type="ORF">JCM7686_0738</name>
</gene>
<feature type="transmembrane region" description="Helical" evidence="1">
    <location>
        <begin position="37"/>
        <end position="54"/>
    </location>
</feature>
<evidence type="ECO:0000313" key="2">
    <source>
        <dbReference type="EMBL" id="AGT07847.1"/>
    </source>
</evidence>
<dbReference type="EMBL" id="CP006650">
    <property type="protein sequence ID" value="AGT07847.1"/>
    <property type="molecule type" value="Genomic_DNA"/>
</dbReference>
<dbReference type="STRING" id="1367847.JCM7686_0738"/>
<dbReference type="InterPro" id="IPR021109">
    <property type="entry name" value="Peptidase_aspartic_dom_sf"/>
</dbReference>
<feature type="transmembrane region" description="Helical" evidence="1">
    <location>
        <begin position="6"/>
        <end position="25"/>
    </location>
</feature>
<keyword evidence="2" id="KW-0645">Protease</keyword>
<evidence type="ECO:0000256" key="1">
    <source>
        <dbReference type="SAM" id="Phobius"/>
    </source>
</evidence>
<name>S5XRV7_PARAH</name>
<dbReference type="RefSeq" id="WP_020949486.1">
    <property type="nucleotide sequence ID" value="NC_022041.1"/>
</dbReference>
<dbReference type="InterPro" id="IPR001969">
    <property type="entry name" value="Aspartic_peptidase_AS"/>
</dbReference>
<dbReference type="Pfam" id="PF13975">
    <property type="entry name" value="gag-asp_proteas"/>
    <property type="match status" value="1"/>
</dbReference>
<keyword evidence="2" id="KW-0378">Hydrolase</keyword>
<keyword evidence="1" id="KW-0472">Membrane</keyword>
<dbReference type="SUPFAM" id="SSF50630">
    <property type="entry name" value="Acid proteases"/>
    <property type="match status" value="1"/>
</dbReference>
<keyword evidence="1" id="KW-1133">Transmembrane helix</keyword>
<dbReference type="HOGENOM" id="CLU_099411_0_1_5"/>
<dbReference type="GO" id="GO:0006508">
    <property type="term" value="P:proteolysis"/>
    <property type="evidence" value="ECO:0007669"/>
    <property type="project" value="UniProtKB-KW"/>
</dbReference>
<dbReference type="InterPro" id="IPR034122">
    <property type="entry name" value="Retropepsin-like_bacterial"/>
</dbReference>
<sequence>MLDDLPRLAYLALLLVAIGGFLIVELRARPGQTLRQVAAWGLIFAGTVAVAGLWKDISGVVAPRQQILEGGGIEIPVSDDGHYYLRAQLDGTSIDFVVDTGATTIALTKKDAAKIGIDTANLAFISQARTANGTVNTAPVVIQEIRIGEIEDHKVPAVVIDGEMDQSLLGMNYLSRFARVSIEGDKLLLER</sequence>
<proteinExistence type="predicted"/>
<dbReference type="PATRIC" id="fig|1367847.3.peg.689"/>
<dbReference type="KEGG" id="pami:JCM7686_0738"/>
<keyword evidence="3" id="KW-1185">Reference proteome</keyword>
<evidence type="ECO:0000313" key="3">
    <source>
        <dbReference type="Proteomes" id="UP000015480"/>
    </source>
</evidence>
<organism evidence="2 3">
    <name type="scientific">Paracoccus aminophilus JCM 7686</name>
    <dbReference type="NCBI Taxonomy" id="1367847"/>
    <lineage>
        <taxon>Bacteria</taxon>
        <taxon>Pseudomonadati</taxon>
        <taxon>Pseudomonadota</taxon>
        <taxon>Alphaproteobacteria</taxon>
        <taxon>Rhodobacterales</taxon>
        <taxon>Paracoccaceae</taxon>
        <taxon>Paracoccus</taxon>
    </lineage>
</organism>
<dbReference type="Gene3D" id="2.40.70.10">
    <property type="entry name" value="Acid Proteases"/>
    <property type="match status" value="1"/>
</dbReference>
<dbReference type="CDD" id="cd05483">
    <property type="entry name" value="retropepsin_like_bacteria"/>
    <property type="match status" value="1"/>
</dbReference>
<accession>S5XRV7</accession>
<dbReference type="OrthoDB" id="7595324at2"/>
<reference evidence="2 3" key="1">
    <citation type="journal article" date="2014" name="BMC Genomics">
        <title>Architecture and functions of a multipartite genome of the methylotrophic bacterium Paracoccus aminophilus JCM 7686, containing primary and secondary chromids.</title>
        <authorList>
            <person name="Dziewit L."/>
            <person name="Czarnecki J."/>
            <person name="Wibberg D."/>
            <person name="Radlinska M."/>
            <person name="Mrozek P."/>
            <person name="Szymczak M."/>
            <person name="Schluter A."/>
            <person name="Puhler A."/>
            <person name="Bartosik D."/>
        </authorList>
    </citation>
    <scope>NUCLEOTIDE SEQUENCE [LARGE SCALE GENOMIC DNA]</scope>
    <source>
        <strain evidence="2">JCM 7686</strain>
    </source>
</reference>
<dbReference type="PROSITE" id="PS00141">
    <property type="entry name" value="ASP_PROTEASE"/>
    <property type="match status" value="1"/>
</dbReference>
<dbReference type="NCBIfam" id="TIGR02281">
    <property type="entry name" value="clan_AA_DTGA"/>
    <property type="match status" value="1"/>
</dbReference>
<dbReference type="GO" id="GO:0004190">
    <property type="term" value="F:aspartic-type endopeptidase activity"/>
    <property type="evidence" value="ECO:0007669"/>
    <property type="project" value="InterPro"/>
</dbReference>
<dbReference type="eggNOG" id="COG3577">
    <property type="taxonomic scope" value="Bacteria"/>
</dbReference>
<dbReference type="AlphaFoldDB" id="S5XRV7"/>
<keyword evidence="1" id="KW-0812">Transmembrane</keyword>